<organism evidence="1 2">
    <name type="scientific">Phaeosphaeria nodorum (strain SN15 / ATCC MYA-4574 / FGSC 10173)</name>
    <name type="common">Glume blotch fungus</name>
    <name type="synonym">Parastagonospora nodorum</name>
    <dbReference type="NCBI Taxonomy" id="321614"/>
    <lineage>
        <taxon>Eukaryota</taxon>
        <taxon>Fungi</taxon>
        <taxon>Dikarya</taxon>
        <taxon>Ascomycota</taxon>
        <taxon>Pezizomycotina</taxon>
        <taxon>Dothideomycetes</taxon>
        <taxon>Pleosporomycetidae</taxon>
        <taxon>Pleosporales</taxon>
        <taxon>Pleosporineae</taxon>
        <taxon>Phaeosphaeriaceae</taxon>
        <taxon>Parastagonospora</taxon>
    </lineage>
</organism>
<evidence type="ECO:0000313" key="1">
    <source>
        <dbReference type="EMBL" id="EAT78427.1"/>
    </source>
</evidence>
<accession>Q0U216</accession>
<dbReference type="GeneID" id="5981313"/>
<dbReference type="EMBL" id="CH445354">
    <property type="protein sequence ID" value="EAT78427.1"/>
    <property type="molecule type" value="Genomic_DNA"/>
</dbReference>
<evidence type="ECO:0000313" key="2">
    <source>
        <dbReference type="Proteomes" id="UP000001055"/>
    </source>
</evidence>
<sequence length="97" mass="10726">MSTGQSHVCTLVGLCDDDTSPTHTTRSMSLEPPAIHLQKHTHNPRNDLDEYNPHLQHNLHIVYLSFPNQDAPISGITPFRAALPGPLTTCVSQHPVR</sequence>
<dbReference type="Proteomes" id="UP000001055">
    <property type="component" value="Unassembled WGS sequence"/>
</dbReference>
<gene>
    <name evidence="1" type="ORF">SNOG_14190</name>
</gene>
<dbReference type="HOGENOM" id="CLU_2347437_0_0_1"/>
<protein>
    <submittedName>
        <fullName evidence="1">Uncharacterized protein</fullName>
    </submittedName>
</protein>
<reference evidence="2" key="1">
    <citation type="journal article" date="2007" name="Plant Cell">
        <title>Dothideomycete-plant interactions illuminated by genome sequencing and EST analysis of the wheat pathogen Stagonospora nodorum.</title>
        <authorList>
            <person name="Hane J.K."/>
            <person name="Lowe R.G."/>
            <person name="Solomon P.S."/>
            <person name="Tan K.C."/>
            <person name="Schoch C.L."/>
            <person name="Spatafora J.W."/>
            <person name="Crous P.W."/>
            <person name="Kodira C."/>
            <person name="Birren B.W."/>
            <person name="Galagan J.E."/>
            <person name="Torriani S.F."/>
            <person name="McDonald B.A."/>
            <person name="Oliver R.P."/>
        </authorList>
    </citation>
    <scope>NUCLEOTIDE SEQUENCE [LARGE SCALE GENOMIC DNA]</scope>
    <source>
        <strain evidence="2">SN15 / ATCC MYA-4574 / FGSC 10173</strain>
    </source>
</reference>
<dbReference type="RefSeq" id="XP_001804390.1">
    <property type="nucleotide sequence ID" value="XM_001804338.1"/>
</dbReference>
<dbReference type="AlphaFoldDB" id="Q0U216"/>
<name>Q0U216_PHANO</name>
<dbReference type="KEGG" id="pno:SNOG_14190"/>
<proteinExistence type="predicted"/>
<dbReference type="InParanoid" id="Q0U216"/>